<dbReference type="Pfam" id="PF09335">
    <property type="entry name" value="VTT_dom"/>
    <property type="match status" value="1"/>
</dbReference>
<organism evidence="9 10">
    <name type="scientific">Paractinoplanes pyxinae</name>
    <dbReference type="NCBI Taxonomy" id="2997416"/>
    <lineage>
        <taxon>Bacteria</taxon>
        <taxon>Bacillati</taxon>
        <taxon>Actinomycetota</taxon>
        <taxon>Actinomycetes</taxon>
        <taxon>Micromonosporales</taxon>
        <taxon>Micromonosporaceae</taxon>
        <taxon>Paractinoplanes</taxon>
    </lineage>
</organism>
<feature type="transmembrane region" description="Helical" evidence="7">
    <location>
        <begin position="133"/>
        <end position="157"/>
    </location>
</feature>
<evidence type="ECO:0000256" key="6">
    <source>
        <dbReference type="ARBA" id="ARBA00023136"/>
    </source>
</evidence>
<evidence type="ECO:0000256" key="3">
    <source>
        <dbReference type="ARBA" id="ARBA00022475"/>
    </source>
</evidence>
<keyword evidence="6 7" id="KW-0472">Membrane</keyword>
<dbReference type="InterPro" id="IPR032816">
    <property type="entry name" value="VTT_dom"/>
</dbReference>
<feature type="transmembrane region" description="Helical" evidence="7">
    <location>
        <begin position="163"/>
        <end position="182"/>
    </location>
</feature>
<keyword evidence="4 7" id="KW-0812">Transmembrane</keyword>
<evidence type="ECO:0000313" key="9">
    <source>
        <dbReference type="EMBL" id="MCY1144253.1"/>
    </source>
</evidence>
<comment type="subcellular location">
    <subcellularLocation>
        <location evidence="1 7">Cell membrane</location>
        <topology evidence="1 7">Multi-pass membrane protein</topology>
    </subcellularLocation>
</comment>
<comment type="caution">
    <text evidence="9">The sequence shown here is derived from an EMBL/GenBank/DDBJ whole genome shotgun (WGS) entry which is preliminary data.</text>
</comment>
<keyword evidence="5 7" id="KW-1133">Transmembrane helix</keyword>
<dbReference type="Proteomes" id="UP001151002">
    <property type="component" value="Unassembled WGS sequence"/>
</dbReference>
<feature type="domain" description="VTT" evidence="8">
    <location>
        <begin position="31"/>
        <end position="146"/>
    </location>
</feature>
<reference evidence="9" key="1">
    <citation type="submission" date="2022-11" db="EMBL/GenBank/DDBJ databases">
        <authorList>
            <person name="Somphong A."/>
            <person name="Phongsopitanun W."/>
        </authorList>
    </citation>
    <scope>NUCLEOTIDE SEQUENCE</scope>
    <source>
        <strain evidence="9">Pm04-4</strain>
    </source>
</reference>
<evidence type="ECO:0000259" key="8">
    <source>
        <dbReference type="Pfam" id="PF09335"/>
    </source>
</evidence>
<keyword evidence="3 7" id="KW-1003">Cell membrane</keyword>
<evidence type="ECO:0000256" key="4">
    <source>
        <dbReference type="ARBA" id="ARBA00022692"/>
    </source>
</evidence>
<accession>A0ABT4BFA6</accession>
<protein>
    <submittedName>
        <fullName evidence="9">DedA family protein</fullName>
    </submittedName>
</protein>
<evidence type="ECO:0000313" key="10">
    <source>
        <dbReference type="Proteomes" id="UP001151002"/>
    </source>
</evidence>
<keyword evidence="10" id="KW-1185">Reference proteome</keyword>
<comment type="similarity">
    <text evidence="2 7">Belongs to the DedA family.</text>
</comment>
<dbReference type="InterPro" id="IPR032818">
    <property type="entry name" value="DedA-like"/>
</dbReference>
<evidence type="ECO:0000256" key="1">
    <source>
        <dbReference type="ARBA" id="ARBA00004651"/>
    </source>
</evidence>
<proteinExistence type="inferred from homology"/>
<evidence type="ECO:0000256" key="5">
    <source>
        <dbReference type="ARBA" id="ARBA00022989"/>
    </source>
</evidence>
<name>A0ABT4BFA6_9ACTN</name>
<dbReference type="PANTHER" id="PTHR30353">
    <property type="entry name" value="INNER MEMBRANE PROTEIN DEDA-RELATED"/>
    <property type="match status" value="1"/>
</dbReference>
<evidence type="ECO:0000256" key="7">
    <source>
        <dbReference type="RuleBase" id="RU367016"/>
    </source>
</evidence>
<dbReference type="PANTHER" id="PTHR30353:SF0">
    <property type="entry name" value="TRANSMEMBRANE PROTEIN"/>
    <property type="match status" value="1"/>
</dbReference>
<feature type="transmembrane region" description="Helical" evidence="7">
    <location>
        <begin position="12"/>
        <end position="31"/>
    </location>
</feature>
<evidence type="ECO:0000256" key="2">
    <source>
        <dbReference type="ARBA" id="ARBA00010792"/>
    </source>
</evidence>
<dbReference type="EMBL" id="JAPNTZ010000019">
    <property type="protein sequence ID" value="MCY1144253.1"/>
    <property type="molecule type" value="Genomic_DNA"/>
</dbReference>
<dbReference type="RefSeq" id="WP_267568823.1">
    <property type="nucleotide sequence ID" value="NZ_JAPNTZ010000019.1"/>
</dbReference>
<sequence>MMELIAGMMASPAIYPVVFVLALLDAILPIVPSETVVIAAAVFAVSGVPSLPLIIVLAAVGAFVGDHIGYALGRWLSRRRPGGRLARAAARVAPHLHRRGGALIIAGRFVPGGRTAVVTAGGATGYPLARFSLFTAVAAALWATYSGIIGLLGGAAFEANPAMGLLAGLGIAMGVTLAGEVIRRLRASRKASREASRRADLATQPAPELVR</sequence>
<feature type="transmembrane region" description="Helical" evidence="7">
    <location>
        <begin position="37"/>
        <end position="64"/>
    </location>
</feature>
<gene>
    <name evidence="9" type="ORF">OWR29_40200</name>
</gene>